<dbReference type="PIRSF" id="PIRSF012608">
    <property type="entry name" value="UCP012608"/>
    <property type="match status" value="1"/>
</dbReference>
<dbReference type="Proteomes" id="UP001589818">
    <property type="component" value="Unassembled WGS sequence"/>
</dbReference>
<gene>
    <name evidence="1" type="ORF">ACFFJ8_04265</name>
</gene>
<accession>A0ABV6J3Z8</accession>
<dbReference type="EMBL" id="JBHLVF010000008">
    <property type="protein sequence ID" value="MFC0390590.1"/>
    <property type="molecule type" value="Genomic_DNA"/>
</dbReference>
<proteinExistence type="predicted"/>
<evidence type="ECO:0000313" key="2">
    <source>
        <dbReference type="Proteomes" id="UP001589818"/>
    </source>
</evidence>
<evidence type="ECO:0000313" key="1">
    <source>
        <dbReference type="EMBL" id="MFC0390590.1"/>
    </source>
</evidence>
<comment type="caution">
    <text evidence="1">The sequence shown here is derived from an EMBL/GenBank/DDBJ whole genome shotgun (WGS) entry which is preliminary data.</text>
</comment>
<reference evidence="1 2" key="1">
    <citation type="submission" date="2024-09" db="EMBL/GenBank/DDBJ databases">
        <authorList>
            <person name="Sun Q."/>
            <person name="Mori K."/>
        </authorList>
    </citation>
    <scope>NUCLEOTIDE SEQUENCE [LARGE SCALE GENOMIC DNA]</scope>
    <source>
        <strain evidence="1 2">CCM 4839</strain>
    </source>
</reference>
<keyword evidence="2" id="KW-1185">Reference proteome</keyword>
<protein>
    <submittedName>
        <fullName evidence="1">DUF2332 domain-containing protein</fullName>
    </submittedName>
</protein>
<dbReference type="RefSeq" id="WP_204820202.1">
    <property type="nucleotide sequence ID" value="NZ_JANHOF010000010.1"/>
</dbReference>
<name>A0ABV6J3Z8_9BACL</name>
<dbReference type="InterPro" id="IPR011200">
    <property type="entry name" value="UCP012608"/>
</dbReference>
<dbReference type="Pfam" id="PF10094">
    <property type="entry name" value="DUF2332"/>
    <property type="match status" value="1"/>
</dbReference>
<organism evidence="1 2">
    <name type="scientific">Paenibacillus mendelii</name>
    <dbReference type="NCBI Taxonomy" id="206163"/>
    <lineage>
        <taxon>Bacteria</taxon>
        <taxon>Bacillati</taxon>
        <taxon>Bacillota</taxon>
        <taxon>Bacilli</taxon>
        <taxon>Bacillales</taxon>
        <taxon>Paenibacillaceae</taxon>
        <taxon>Paenibacillus</taxon>
    </lineage>
</organism>
<sequence length="343" mass="39339">MDRDERSNRFRNFALHECRGSSSLYEYLAMHIAEDDELLDLASHARPGQPIPNLFFGAVHYLLQQGIEHELSVYYRSLVDPPRAIGEQAFSAFQSFCRLYRDPIIAILQNKYVQTNEVRRCAYLYPSFCHIYGKVQLPLALIEIGTSAGLQLLWDTYSYRYQSEELLGAPSSPVQIQAELRGHRLPPLMKNSPPVAFRRGIDLHINDLTQPDDYAWLKSLIWPEHQDRAELFEKAARHFQKQPVPLIEGDGIASLRELADQVPAASALCVFHTHVANQLSPSSKNSLIETIHALGQTRDVFHLYNNLRDANILHLDYYLSGQYHTEKLAITDGHGRWFQWELA</sequence>